<dbReference type="EMBL" id="CACSHJ010000088">
    <property type="protein sequence ID" value="CAA0373007.1"/>
    <property type="molecule type" value="Genomic_DNA"/>
</dbReference>
<dbReference type="InterPro" id="IPR000114">
    <property type="entry name" value="Ribosomal_uL16_bact-type"/>
</dbReference>
<evidence type="ECO:0000256" key="3">
    <source>
        <dbReference type="ARBA" id="ARBA00023274"/>
    </source>
</evidence>
<dbReference type="PROSITE" id="PS00701">
    <property type="entry name" value="RIBOSOMAL_L16_2"/>
    <property type="match status" value="1"/>
</dbReference>
<evidence type="ECO:0000256" key="2">
    <source>
        <dbReference type="ARBA" id="ARBA00022980"/>
    </source>
</evidence>
<dbReference type="GO" id="GO:0003735">
    <property type="term" value="F:structural constituent of ribosome"/>
    <property type="evidence" value="ECO:0007669"/>
    <property type="project" value="InterPro"/>
</dbReference>
<dbReference type="InterPro" id="IPR036920">
    <property type="entry name" value="Ribosomal_uL16_sf"/>
</dbReference>
<dbReference type="GO" id="GO:0019843">
    <property type="term" value="F:rRNA binding"/>
    <property type="evidence" value="ECO:0007669"/>
    <property type="project" value="InterPro"/>
</dbReference>
<keyword evidence="2 4" id="KW-0689">Ribosomal protein</keyword>
<proteinExistence type="inferred from homology"/>
<dbReference type="PRINTS" id="PR00060">
    <property type="entry name" value="RIBOSOMALL16"/>
</dbReference>
<accession>A0A5S9X248</accession>
<dbReference type="GO" id="GO:0006412">
    <property type="term" value="P:translation"/>
    <property type="evidence" value="ECO:0007669"/>
    <property type="project" value="InterPro"/>
</dbReference>
<evidence type="ECO:0000256" key="1">
    <source>
        <dbReference type="ARBA" id="ARBA00008931"/>
    </source>
</evidence>
<dbReference type="InterPro" id="IPR020798">
    <property type="entry name" value="Ribosomal_uL16_CS"/>
</dbReference>
<feature type="region of interest" description="Disordered" evidence="5">
    <location>
        <begin position="161"/>
        <end position="207"/>
    </location>
</feature>
<dbReference type="FunFam" id="3.90.1170.10:FF:000001">
    <property type="entry name" value="50S ribosomal protein L16"/>
    <property type="match status" value="1"/>
</dbReference>
<protein>
    <submittedName>
        <fullName evidence="6">Uncharacterized protein</fullName>
    </submittedName>
</protein>
<dbReference type="PANTHER" id="PTHR12220">
    <property type="entry name" value="50S/60S RIBOSOMAL PROTEIN L16"/>
    <property type="match status" value="1"/>
</dbReference>
<dbReference type="GO" id="GO:1990904">
    <property type="term" value="C:ribonucleoprotein complex"/>
    <property type="evidence" value="ECO:0007669"/>
    <property type="project" value="UniProtKB-KW"/>
</dbReference>
<evidence type="ECO:0000256" key="4">
    <source>
        <dbReference type="RuleBase" id="RU004413"/>
    </source>
</evidence>
<feature type="compositionally biased region" description="Basic residues" evidence="5">
    <location>
        <begin position="197"/>
        <end position="207"/>
    </location>
</feature>
<comment type="similarity">
    <text evidence="1 4">Belongs to the universal ribosomal protein uL16 family.</text>
</comment>
<evidence type="ECO:0000313" key="7">
    <source>
        <dbReference type="Proteomes" id="UP000434276"/>
    </source>
</evidence>
<dbReference type="Gene3D" id="3.90.1150.10">
    <property type="entry name" value="Aspartate Aminotransferase, domain 1"/>
    <property type="match status" value="1"/>
</dbReference>
<evidence type="ECO:0000256" key="5">
    <source>
        <dbReference type="SAM" id="MobiDB-lite"/>
    </source>
</evidence>
<reference evidence="6 7" key="1">
    <citation type="submission" date="2019-12" db="EMBL/GenBank/DDBJ databases">
        <authorList>
            <person name="Jiao W.-B."/>
            <person name="Schneeberger K."/>
        </authorList>
    </citation>
    <scope>NUCLEOTIDE SEQUENCE [LARGE SCALE GENOMIC DNA]</scope>
    <source>
        <strain evidence="7">cv. C24</strain>
    </source>
</reference>
<dbReference type="Gene3D" id="3.90.1170.10">
    <property type="entry name" value="Ribosomal protein L10e/L16"/>
    <property type="match status" value="1"/>
</dbReference>
<dbReference type="NCBIfam" id="TIGR01164">
    <property type="entry name" value="rplP_bact"/>
    <property type="match status" value="1"/>
</dbReference>
<dbReference type="ExpressionAtlas" id="A0A5S9X248">
    <property type="expression patterns" value="baseline and differential"/>
</dbReference>
<dbReference type="GO" id="GO:0005840">
    <property type="term" value="C:ribosome"/>
    <property type="evidence" value="ECO:0007669"/>
    <property type="project" value="UniProtKB-KW"/>
</dbReference>
<dbReference type="CDD" id="cd01433">
    <property type="entry name" value="Ribosomal_L16_L10e"/>
    <property type="match status" value="1"/>
</dbReference>
<dbReference type="Pfam" id="PF00252">
    <property type="entry name" value="Ribosomal_L16"/>
    <property type="match status" value="1"/>
</dbReference>
<sequence>MYQKDAFILSLSSKLCRSERSKMQRFMFSRVVEHQRQISRGFLSLVPSLSPTSVPALSRFFPKITAPDSTSSILFVTPDSINPKKTLEEAINNLEGVTCNQAEREMNLFPQINLPQKTAPDAFYCKQRLLNTTGSRFGQVLGTWHFRCTILPARVNRVREVHETSNNEKKQQKQKSSANEKKPKKKKKSSISDIPRRTKFQKHHRGRINKGVSSQGYICSRYALQTLEPAWITSRQIEAGRRAMTRNIGRGLTVRVHIFADKPVTVRPPETRMGRGKGAPAFWVAVVKPGKIVYEMGGVSEKVAREAISIAASKLPAKTKFIISK</sequence>
<dbReference type="AlphaFoldDB" id="A0A5S9X248"/>
<dbReference type="InterPro" id="IPR015422">
    <property type="entry name" value="PyrdxlP-dep_Trfase_small"/>
</dbReference>
<dbReference type="SUPFAM" id="SSF54686">
    <property type="entry name" value="Ribosomal protein L16p/L10e"/>
    <property type="match status" value="1"/>
</dbReference>
<dbReference type="PANTHER" id="PTHR12220:SF13">
    <property type="entry name" value="LARGE RIBOSOMAL SUBUNIT PROTEIN UL16M"/>
    <property type="match status" value="1"/>
</dbReference>
<evidence type="ECO:0000313" key="6">
    <source>
        <dbReference type="EMBL" id="CAA0373007.1"/>
    </source>
</evidence>
<dbReference type="Proteomes" id="UP000434276">
    <property type="component" value="Unassembled WGS sequence"/>
</dbReference>
<dbReference type="InterPro" id="IPR047873">
    <property type="entry name" value="Ribosomal_uL16"/>
</dbReference>
<keyword evidence="3 4" id="KW-0687">Ribonucleoprotein</keyword>
<organism evidence="6 7">
    <name type="scientific">Arabidopsis thaliana</name>
    <name type="common">Mouse-ear cress</name>
    <dbReference type="NCBI Taxonomy" id="3702"/>
    <lineage>
        <taxon>Eukaryota</taxon>
        <taxon>Viridiplantae</taxon>
        <taxon>Streptophyta</taxon>
        <taxon>Embryophyta</taxon>
        <taxon>Tracheophyta</taxon>
        <taxon>Spermatophyta</taxon>
        <taxon>Magnoliopsida</taxon>
        <taxon>eudicotyledons</taxon>
        <taxon>Gunneridae</taxon>
        <taxon>Pentapetalae</taxon>
        <taxon>rosids</taxon>
        <taxon>malvids</taxon>
        <taxon>Brassicales</taxon>
        <taxon>Brassicaceae</taxon>
        <taxon>Camelineae</taxon>
        <taxon>Arabidopsis</taxon>
    </lineage>
</organism>
<dbReference type="OrthoDB" id="1850746at2759"/>
<dbReference type="InterPro" id="IPR016180">
    <property type="entry name" value="Ribosomal_uL16_dom"/>
</dbReference>
<feature type="compositionally biased region" description="Basic and acidic residues" evidence="5">
    <location>
        <begin position="161"/>
        <end position="171"/>
    </location>
</feature>
<name>A0A5S9X248_ARATH</name>
<gene>
    <name evidence="6" type="ORF">C24_LOCUS9136</name>
</gene>